<reference evidence="2" key="1">
    <citation type="submission" date="2014-03" db="EMBL/GenBank/DDBJ databases">
        <authorList>
            <person name="Urmite Genomes U."/>
        </authorList>
    </citation>
    <scope>NUCLEOTIDE SEQUENCE [LARGE SCALE GENOMIC DNA]</scope>
    <source>
        <strain evidence="2">HD-03</strain>
    </source>
</reference>
<keyword evidence="2" id="KW-1185">Reference proteome</keyword>
<dbReference type="PANTHER" id="PTHR37816">
    <property type="entry name" value="YALI0E33011P"/>
    <property type="match status" value="1"/>
</dbReference>
<dbReference type="EMBL" id="CCDI010000005">
    <property type="protein sequence ID" value="CDQ25353.1"/>
    <property type="molecule type" value="Genomic_DNA"/>
</dbReference>
<dbReference type="RefSeq" id="WP_035510971.1">
    <property type="nucleotide sequence ID" value="NZ_CCDH010000005.1"/>
</dbReference>
<dbReference type="InterPro" id="IPR052922">
    <property type="entry name" value="Cytidylate_Kinase-2"/>
</dbReference>
<dbReference type="InterPro" id="IPR027417">
    <property type="entry name" value="P-loop_NTPase"/>
</dbReference>
<protein>
    <submittedName>
        <fullName evidence="1">Topology modulation protein</fullName>
    </submittedName>
</protein>
<organism evidence="1 2">
    <name type="scientific">Halobacillus karajensis</name>
    <dbReference type="NCBI Taxonomy" id="195088"/>
    <lineage>
        <taxon>Bacteria</taxon>
        <taxon>Bacillati</taxon>
        <taxon>Bacillota</taxon>
        <taxon>Bacilli</taxon>
        <taxon>Bacillales</taxon>
        <taxon>Bacillaceae</taxon>
        <taxon>Halobacillus</taxon>
    </lineage>
</organism>
<evidence type="ECO:0000313" key="2">
    <source>
        <dbReference type="Proteomes" id="UP000028868"/>
    </source>
</evidence>
<sequence length="172" mass="20216">MNRIMVLGVSSGVGKSTFAKRLGEKLSIDVYHLDRFYWEPGWKEADSADFEARQKNVIDQDQWVIEGNYSSTYELRAAKADTIIYLELPLAVCLFRVVKRWWFYKGKTRTDMGEGCAEKLDTGFLKFILTTYGRRKKKMQERLKAFQDIGREKRVIQLRSKSDIQMFLDTYK</sequence>
<dbReference type="Gene3D" id="3.40.50.300">
    <property type="entry name" value="P-loop containing nucleotide triphosphate hydrolases"/>
    <property type="match status" value="1"/>
</dbReference>
<dbReference type="Proteomes" id="UP000028868">
    <property type="component" value="Unassembled WGS sequence"/>
</dbReference>
<dbReference type="PANTHER" id="PTHR37816:SF3">
    <property type="entry name" value="MODULATES DNA TOPOLOGY"/>
    <property type="match status" value="1"/>
</dbReference>
<accession>A0A024P936</accession>
<name>A0A024P936_9BACI</name>
<dbReference type="CDD" id="cd01983">
    <property type="entry name" value="SIMIBI"/>
    <property type="match status" value="1"/>
</dbReference>
<comment type="caution">
    <text evidence="1">The sequence shown here is derived from an EMBL/GenBank/DDBJ whole genome shotgun (WGS) entry which is preliminary data.</text>
</comment>
<gene>
    <name evidence="1" type="ORF">BN983_03684</name>
</gene>
<dbReference type="SUPFAM" id="SSF52540">
    <property type="entry name" value="P-loop containing nucleoside triphosphate hydrolases"/>
    <property type="match status" value="1"/>
</dbReference>
<evidence type="ECO:0000313" key="1">
    <source>
        <dbReference type="EMBL" id="CDQ25353.1"/>
    </source>
</evidence>
<proteinExistence type="predicted"/>
<dbReference type="AlphaFoldDB" id="A0A024P936"/>
<reference evidence="1 2" key="2">
    <citation type="submission" date="2014-05" db="EMBL/GenBank/DDBJ databases">
        <title>Draft genome sequence of Halobacillus karajensis HK-03.</title>
        <authorList>
            <person name="Khelaifia S."/>
            <person name="Croce O."/>
            <person name="Lagier J.C."/>
            <person name="Raoult D."/>
        </authorList>
    </citation>
    <scope>NUCLEOTIDE SEQUENCE [LARGE SCALE GENOMIC DNA]</scope>
    <source>
        <strain evidence="1 2">HD-03</strain>
    </source>
</reference>